<dbReference type="EMBL" id="JBHLTR010000013">
    <property type="protein sequence ID" value="MFC0559448.1"/>
    <property type="molecule type" value="Genomic_DNA"/>
</dbReference>
<dbReference type="Gene3D" id="3.60.10.10">
    <property type="entry name" value="Endonuclease/exonuclease/phosphatase"/>
    <property type="match status" value="1"/>
</dbReference>
<evidence type="ECO:0000313" key="2">
    <source>
        <dbReference type="EMBL" id="MFC0559448.1"/>
    </source>
</evidence>
<dbReference type="InterPro" id="IPR051916">
    <property type="entry name" value="GPI-anchor_lipid_remodeler"/>
</dbReference>
<gene>
    <name evidence="2" type="ORF">ACFFH4_10345</name>
</gene>
<protein>
    <submittedName>
        <fullName evidence="2">Endonuclease/exonuclease/phosphatase family protein</fullName>
    </submittedName>
</protein>
<evidence type="ECO:0000313" key="3">
    <source>
        <dbReference type="Proteomes" id="UP001589833"/>
    </source>
</evidence>
<organism evidence="2 3">
    <name type="scientific">Halalkalibacter alkalisediminis</name>
    <dbReference type="NCBI Taxonomy" id="935616"/>
    <lineage>
        <taxon>Bacteria</taxon>
        <taxon>Bacillati</taxon>
        <taxon>Bacillota</taxon>
        <taxon>Bacilli</taxon>
        <taxon>Bacillales</taxon>
        <taxon>Bacillaceae</taxon>
        <taxon>Halalkalibacter</taxon>
    </lineage>
</organism>
<keyword evidence="2" id="KW-0540">Nuclease</keyword>
<dbReference type="Pfam" id="PF03372">
    <property type="entry name" value="Exo_endo_phos"/>
    <property type="match status" value="1"/>
</dbReference>
<dbReference type="PANTHER" id="PTHR14859">
    <property type="entry name" value="CALCOFLUOR WHITE HYPERSENSITIVE PROTEIN PRECURSOR"/>
    <property type="match status" value="1"/>
</dbReference>
<keyword evidence="2" id="KW-0255">Endonuclease</keyword>
<dbReference type="Proteomes" id="UP001589833">
    <property type="component" value="Unassembled WGS sequence"/>
</dbReference>
<dbReference type="GO" id="GO:0004519">
    <property type="term" value="F:endonuclease activity"/>
    <property type="evidence" value="ECO:0007669"/>
    <property type="project" value="UniProtKB-KW"/>
</dbReference>
<reference evidence="2 3" key="1">
    <citation type="submission" date="2024-09" db="EMBL/GenBank/DDBJ databases">
        <authorList>
            <person name="Sun Q."/>
            <person name="Mori K."/>
        </authorList>
    </citation>
    <scope>NUCLEOTIDE SEQUENCE [LARGE SCALE GENOMIC DNA]</scope>
    <source>
        <strain evidence="2 3">NCAIM B.02301</strain>
    </source>
</reference>
<dbReference type="SUPFAM" id="SSF56219">
    <property type="entry name" value="DNase I-like"/>
    <property type="match status" value="1"/>
</dbReference>
<dbReference type="InterPro" id="IPR036691">
    <property type="entry name" value="Endo/exonu/phosph_ase_sf"/>
</dbReference>
<proteinExistence type="predicted"/>
<dbReference type="RefSeq" id="WP_273841583.1">
    <property type="nucleotide sequence ID" value="NZ_JAQQWT010000004.1"/>
</dbReference>
<feature type="domain" description="Endonuclease/exonuclease/phosphatase" evidence="1">
    <location>
        <begin position="51"/>
        <end position="260"/>
    </location>
</feature>
<dbReference type="PANTHER" id="PTHR14859:SF1">
    <property type="entry name" value="PGAP2-INTERACTING PROTEIN"/>
    <property type="match status" value="1"/>
</dbReference>
<accession>A0ABV6NH20</accession>
<evidence type="ECO:0000259" key="1">
    <source>
        <dbReference type="Pfam" id="PF03372"/>
    </source>
</evidence>
<sequence>MVKKDYLFIMISLGISVLFLVSEHAHHKKTYTWDYNQEINVGNGKMITVSTFNMQYGKGTDNRVNLNRTIETLRELDADIISLQEVERNSVRSNFKDQVTVIAESLGMNAVFSPSLSYPGLYYGNAILSRYPIQDTMTLPFSNRVENRSAILAKLELTEGQSIYVLNTHLGLNQEERLQAIDEIHQKLSTLNHPIILTADLNSLPVHNEYVAWSDLLAKANEGTPIQTYRHKDWQIDYIFHSRDFIVRQTTVVESEASDHFPVTAMLLLKREQ</sequence>
<dbReference type="InterPro" id="IPR005135">
    <property type="entry name" value="Endo/exonuclease/phosphatase"/>
</dbReference>
<name>A0ABV6NH20_9BACI</name>
<comment type="caution">
    <text evidence="2">The sequence shown here is derived from an EMBL/GenBank/DDBJ whole genome shotgun (WGS) entry which is preliminary data.</text>
</comment>
<keyword evidence="3" id="KW-1185">Reference proteome</keyword>
<keyword evidence="2" id="KW-0378">Hydrolase</keyword>